<evidence type="ECO:0000256" key="1">
    <source>
        <dbReference type="ARBA" id="ARBA00007532"/>
    </source>
</evidence>
<dbReference type="GO" id="GO:0050660">
    <property type="term" value="F:flavin adenine dinucleotide binding"/>
    <property type="evidence" value="ECO:0007669"/>
    <property type="project" value="TreeGrafter"/>
</dbReference>
<comment type="caution">
    <text evidence="8">The sequence shown here is derived from an EMBL/GenBank/DDBJ whole genome shotgun (WGS) entry which is preliminary data.</text>
</comment>
<dbReference type="PANTHER" id="PTHR43014">
    <property type="entry name" value="MERCURIC REDUCTASE"/>
    <property type="match status" value="1"/>
</dbReference>
<evidence type="ECO:0000313" key="9">
    <source>
        <dbReference type="Proteomes" id="UP000019277"/>
    </source>
</evidence>
<organism evidence="8 9">
    <name type="scientific">Actinokineospora spheciospongiae</name>
    <dbReference type="NCBI Taxonomy" id="909613"/>
    <lineage>
        <taxon>Bacteria</taxon>
        <taxon>Bacillati</taxon>
        <taxon>Actinomycetota</taxon>
        <taxon>Actinomycetes</taxon>
        <taxon>Pseudonocardiales</taxon>
        <taxon>Pseudonocardiaceae</taxon>
        <taxon>Actinokineospora</taxon>
    </lineage>
</organism>
<evidence type="ECO:0000259" key="6">
    <source>
        <dbReference type="Pfam" id="PF02852"/>
    </source>
</evidence>
<dbReference type="EMBL" id="AYXG01000188">
    <property type="protein sequence ID" value="EWC59713.1"/>
    <property type="molecule type" value="Genomic_DNA"/>
</dbReference>
<dbReference type="Proteomes" id="UP000019277">
    <property type="component" value="Unassembled WGS sequence"/>
</dbReference>
<dbReference type="PIRSF" id="PIRSF000350">
    <property type="entry name" value="Mercury_reductase_MerA"/>
    <property type="match status" value="1"/>
</dbReference>
<feature type="binding site" evidence="4">
    <location>
        <position position="275"/>
    </location>
    <ligand>
        <name>NAD(+)</name>
        <dbReference type="ChEBI" id="CHEBI:57540"/>
    </ligand>
</feature>
<keyword evidence="9" id="KW-1185">Reference proteome</keyword>
<dbReference type="SUPFAM" id="SSF51905">
    <property type="entry name" value="FAD/NAD(P)-binding domain"/>
    <property type="match status" value="1"/>
</dbReference>
<evidence type="ECO:0000256" key="4">
    <source>
        <dbReference type="PIRSR" id="PIRSR000350-3"/>
    </source>
</evidence>
<comment type="similarity">
    <text evidence="1">Belongs to the class-I pyridine nucleotide-disulfide oxidoreductase family.</text>
</comment>
<dbReference type="PANTHER" id="PTHR43014:SF2">
    <property type="entry name" value="MERCURIC REDUCTASE"/>
    <property type="match status" value="1"/>
</dbReference>
<gene>
    <name evidence="8" type="ORF">UO65_5018</name>
</gene>
<feature type="domain" description="Pyridine nucleotide-disulphide oxidoreductase dimerisation" evidence="6">
    <location>
        <begin position="348"/>
        <end position="456"/>
    </location>
</feature>
<keyword evidence="4" id="KW-0520">NAD</keyword>
<reference evidence="8 9" key="1">
    <citation type="journal article" date="2014" name="Genome Announc.">
        <title>Draft Genome Sequence of the Antitrypanosomally Active Sponge-Associated Bacterium Actinokineospora sp. Strain EG49.</title>
        <authorList>
            <person name="Harjes J."/>
            <person name="Ryu T."/>
            <person name="Abdelmohsen U.R."/>
            <person name="Moitinho-Silva L."/>
            <person name="Horn H."/>
            <person name="Ravasi T."/>
            <person name="Hentschel U."/>
        </authorList>
    </citation>
    <scope>NUCLEOTIDE SEQUENCE [LARGE SCALE GENOMIC DNA]</scope>
    <source>
        <strain evidence="8 9">EG49</strain>
    </source>
</reference>
<dbReference type="InterPro" id="IPR004099">
    <property type="entry name" value="Pyr_nucl-diS_OxRdtase_dimer"/>
</dbReference>
<sequence length="463" mass="47729">MKEWMTMAEQTVDVAVVGLGPGGEALAARLAGAGLSVLGIESRLVGGECPYFACVPTKMMTRAADALAEARRAGELAGSVEVTPDWAPVAARIRDEATADWDDKAAVDRLLESGARFLRGTARITAPGELEVTGPDGTHTVTATRGIVLNTGTDPAVPPIPGLADGPVWTNREAVRATEVPESLAVIGGGPVGCEFAQVFARFGAEVTLLQSNARLLPQDEPEAGELLAERLAADGVAVRTGVKITGATHADGRVTLQVEGGEPVTAARVLVAAGRKTDMAALGLGVYGLDESAKGPEVDDRMRAAEGLWAIGDITGKGAFTHMSMYQAGIAGDDILGQETKADYRAVPRVTFTDPEVGSVGLSEAAAREAGLNVRTGTTQIPDSSRGFIHKLGNAGLIKLVEDAERGVLVGATSMGPGGGEVLGALAVAVHGEVPVDTLRGMIFAYPTFHRAISSALDDLRG</sequence>
<dbReference type="PRINTS" id="PR00411">
    <property type="entry name" value="PNDRDTASEI"/>
</dbReference>
<dbReference type="Pfam" id="PF02852">
    <property type="entry name" value="Pyr_redox_dim"/>
    <property type="match status" value="1"/>
</dbReference>
<dbReference type="PRINTS" id="PR00368">
    <property type="entry name" value="FADPNR"/>
</dbReference>
<evidence type="ECO:0000259" key="7">
    <source>
        <dbReference type="Pfam" id="PF07992"/>
    </source>
</evidence>
<dbReference type="SUPFAM" id="SSF55424">
    <property type="entry name" value="FAD/NAD-linked reductases, dimerisation (C-terminal) domain"/>
    <property type="match status" value="1"/>
</dbReference>
<name>W7IHD2_9PSEU</name>
<dbReference type="InterPro" id="IPR036188">
    <property type="entry name" value="FAD/NAD-bd_sf"/>
</dbReference>
<evidence type="ECO:0000256" key="2">
    <source>
        <dbReference type="ARBA" id="ARBA00022630"/>
    </source>
</evidence>
<accession>W7IHD2</accession>
<dbReference type="Gene3D" id="3.50.50.60">
    <property type="entry name" value="FAD/NAD(P)-binding domain"/>
    <property type="match status" value="2"/>
</dbReference>
<dbReference type="InterPro" id="IPR023753">
    <property type="entry name" value="FAD/NAD-binding_dom"/>
</dbReference>
<keyword evidence="3 4" id="KW-0274">FAD</keyword>
<dbReference type="AlphaFoldDB" id="W7IHD2"/>
<dbReference type="GO" id="GO:0003955">
    <property type="term" value="F:NAD(P)H dehydrogenase (quinone) activity"/>
    <property type="evidence" value="ECO:0007669"/>
    <property type="project" value="TreeGrafter"/>
</dbReference>
<evidence type="ECO:0000256" key="3">
    <source>
        <dbReference type="ARBA" id="ARBA00022827"/>
    </source>
</evidence>
<proteinExistence type="inferred from homology"/>
<evidence type="ECO:0000313" key="8">
    <source>
        <dbReference type="EMBL" id="EWC59713.1"/>
    </source>
</evidence>
<feature type="binding site" evidence="4">
    <location>
        <begin position="188"/>
        <end position="195"/>
    </location>
    <ligand>
        <name>NAD(+)</name>
        <dbReference type="ChEBI" id="CHEBI:57540"/>
    </ligand>
</feature>
<feature type="binding site" evidence="4">
    <location>
        <position position="314"/>
    </location>
    <ligand>
        <name>FAD</name>
        <dbReference type="ChEBI" id="CHEBI:57692"/>
    </ligand>
</feature>
<evidence type="ECO:0000256" key="5">
    <source>
        <dbReference type="PIRSR" id="PIRSR000350-4"/>
    </source>
</evidence>
<feature type="domain" description="FAD/NAD(P)-binding" evidence="7">
    <location>
        <begin position="13"/>
        <end position="329"/>
    </location>
</feature>
<protein>
    <submittedName>
        <fullName evidence="8">PF00070 family, FAD-dependent NAD(P)-disulfide oxidoreductase</fullName>
    </submittedName>
</protein>
<feature type="disulfide bond" description="Redox-active" evidence="5">
    <location>
        <begin position="49"/>
        <end position="54"/>
    </location>
</feature>
<keyword evidence="4" id="KW-0547">Nucleotide-binding</keyword>
<dbReference type="STRING" id="909613.UO65_5018"/>
<feature type="binding site" evidence="4">
    <location>
        <position position="58"/>
    </location>
    <ligand>
        <name>FAD</name>
        <dbReference type="ChEBI" id="CHEBI:57692"/>
    </ligand>
</feature>
<keyword evidence="2" id="KW-0285">Flavoprotein</keyword>
<dbReference type="Gene3D" id="3.30.390.30">
    <property type="match status" value="1"/>
</dbReference>
<comment type="cofactor">
    <cofactor evidence="4">
        <name>FAD</name>
        <dbReference type="ChEBI" id="CHEBI:57692"/>
    </cofactor>
    <text evidence="4">Binds 1 FAD per subunit.</text>
</comment>
<dbReference type="Pfam" id="PF07992">
    <property type="entry name" value="Pyr_redox_2"/>
    <property type="match status" value="1"/>
</dbReference>
<dbReference type="InterPro" id="IPR001100">
    <property type="entry name" value="Pyr_nuc-diS_OxRdtase"/>
</dbReference>
<dbReference type="InterPro" id="IPR016156">
    <property type="entry name" value="FAD/NAD-linked_Rdtase_dimer_sf"/>
</dbReference>
<dbReference type="eggNOG" id="COG1249">
    <property type="taxonomic scope" value="Bacteria"/>
</dbReference>
<dbReference type="PATRIC" id="fig|909613.9.peg.5016"/>